<dbReference type="AlphaFoldDB" id="A0A167AQ82"/>
<organism evidence="3 4">
    <name type="scientific">Colletotrichum incanum</name>
    <name type="common">Soybean anthracnose fungus</name>
    <dbReference type="NCBI Taxonomy" id="1573173"/>
    <lineage>
        <taxon>Eukaryota</taxon>
        <taxon>Fungi</taxon>
        <taxon>Dikarya</taxon>
        <taxon>Ascomycota</taxon>
        <taxon>Pezizomycotina</taxon>
        <taxon>Sordariomycetes</taxon>
        <taxon>Hypocreomycetidae</taxon>
        <taxon>Glomerellales</taxon>
        <taxon>Glomerellaceae</taxon>
        <taxon>Colletotrichum</taxon>
        <taxon>Colletotrichum spaethianum species complex</taxon>
    </lineage>
</organism>
<feature type="region of interest" description="Disordered" evidence="1">
    <location>
        <begin position="298"/>
        <end position="329"/>
    </location>
</feature>
<keyword evidence="4" id="KW-1185">Reference proteome</keyword>
<feature type="chain" id="PRO_5007883762" evidence="2">
    <location>
        <begin position="18"/>
        <end position="410"/>
    </location>
</feature>
<comment type="caution">
    <text evidence="3">The sequence shown here is derived from an EMBL/GenBank/DDBJ whole genome shotgun (WGS) entry which is preliminary data.</text>
</comment>
<dbReference type="EMBL" id="LFIW01001905">
    <property type="protein sequence ID" value="KZL80401.1"/>
    <property type="molecule type" value="Genomic_DNA"/>
</dbReference>
<feature type="region of interest" description="Disordered" evidence="1">
    <location>
        <begin position="348"/>
        <end position="410"/>
    </location>
</feature>
<evidence type="ECO:0000313" key="3">
    <source>
        <dbReference type="EMBL" id="KZL80401.1"/>
    </source>
</evidence>
<protein>
    <submittedName>
        <fullName evidence="3">Uncharacterized protein</fullName>
    </submittedName>
</protein>
<evidence type="ECO:0000313" key="4">
    <source>
        <dbReference type="Proteomes" id="UP000076584"/>
    </source>
</evidence>
<evidence type="ECO:0000256" key="1">
    <source>
        <dbReference type="SAM" id="MobiDB-lite"/>
    </source>
</evidence>
<evidence type="ECO:0000256" key="2">
    <source>
        <dbReference type="SAM" id="SignalP"/>
    </source>
</evidence>
<feature type="signal peptide" evidence="2">
    <location>
        <begin position="1"/>
        <end position="17"/>
    </location>
</feature>
<keyword evidence="2" id="KW-0732">Signal</keyword>
<feature type="compositionally biased region" description="Basic and acidic residues" evidence="1">
    <location>
        <begin position="368"/>
        <end position="391"/>
    </location>
</feature>
<accession>A0A167AQ82</accession>
<dbReference type="STRING" id="1573173.A0A167AQ82"/>
<dbReference type="Proteomes" id="UP000076584">
    <property type="component" value="Unassembled WGS sequence"/>
</dbReference>
<gene>
    <name evidence="3" type="ORF">CI238_03418</name>
</gene>
<name>A0A167AQ82_COLIC</name>
<sequence length="410" mass="46295">MVSFVFTLLGLAGFGSAELLGRRQDAVNNETKAAVDITALNKNVSASSGTGAVSAAGTLKPFGGIGVGCGINWAEGKSYGGGLQSGSESFGLGGGFTITEETMTIGLGIGVNGPLSFNTTVNYEASTNGSASVIFTSTNEIKCQETTVNGLKGFHWALDNKGCDLFDCDDDFTSEDEENDGDSHYRYENETEIAQKEIVEAEWDDMFKFLDERTPSDVPSIILTTPEGEIIPGDAIPGGTKCHFSDEYHALRKQWLETLENNLVPGNWKQLRDLNRPQEPEVGYEEEEALRERHLRVEEKKRERHTEKAARKARDEERQRRRHERDEAERAWQLQSIEAEYQRQERRYEAEERRYQAQQLQTQQVDADLGKWAEEMDRQQEEAERRLQELRDELEEKMERDFGVESEDEL</sequence>
<proteinExistence type="predicted"/>
<reference evidence="3 4" key="1">
    <citation type="submission" date="2015-06" db="EMBL/GenBank/DDBJ databases">
        <title>Survival trade-offs in plant roots during colonization by closely related pathogenic and mutualistic fungi.</title>
        <authorList>
            <person name="Hacquard S."/>
            <person name="Kracher B."/>
            <person name="Hiruma K."/>
            <person name="Weinman A."/>
            <person name="Muench P."/>
            <person name="Garrido Oter R."/>
            <person name="Ver Loren van Themaat E."/>
            <person name="Dallerey J.-F."/>
            <person name="Damm U."/>
            <person name="Henrissat B."/>
            <person name="Lespinet O."/>
            <person name="Thon M."/>
            <person name="Kemen E."/>
            <person name="McHardy A.C."/>
            <person name="Schulze-Lefert P."/>
            <person name="O'Connell R.J."/>
        </authorList>
    </citation>
    <scope>NUCLEOTIDE SEQUENCE [LARGE SCALE GENOMIC DNA]</scope>
    <source>
        <strain evidence="3 4">MAFF 238704</strain>
    </source>
</reference>